<dbReference type="Pfam" id="PF07331">
    <property type="entry name" value="TctB"/>
    <property type="match status" value="1"/>
</dbReference>
<feature type="transmembrane region" description="Helical" evidence="1">
    <location>
        <begin position="129"/>
        <end position="153"/>
    </location>
</feature>
<evidence type="ECO:0000313" key="4">
    <source>
        <dbReference type="Proteomes" id="UP001210720"/>
    </source>
</evidence>
<feature type="transmembrane region" description="Helical" evidence="1">
    <location>
        <begin position="106"/>
        <end position="123"/>
    </location>
</feature>
<organism evidence="3 4">
    <name type="scientific">Thalassococcus lentus</name>
    <dbReference type="NCBI Taxonomy" id="1210524"/>
    <lineage>
        <taxon>Bacteria</taxon>
        <taxon>Pseudomonadati</taxon>
        <taxon>Pseudomonadota</taxon>
        <taxon>Alphaproteobacteria</taxon>
        <taxon>Rhodobacterales</taxon>
        <taxon>Roseobacteraceae</taxon>
        <taxon>Thalassococcus</taxon>
    </lineage>
</organism>
<gene>
    <name evidence="3" type="ORF">PFY00_04275</name>
</gene>
<feature type="domain" description="DUF1468" evidence="2">
    <location>
        <begin position="6"/>
        <end position="153"/>
    </location>
</feature>
<keyword evidence="1" id="KW-0472">Membrane</keyword>
<keyword evidence="4" id="KW-1185">Reference proteome</keyword>
<comment type="caution">
    <text evidence="3">The sequence shown here is derived from an EMBL/GenBank/DDBJ whole genome shotgun (WGS) entry which is preliminary data.</text>
</comment>
<feature type="transmembrane region" description="Helical" evidence="1">
    <location>
        <begin position="6"/>
        <end position="26"/>
    </location>
</feature>
<dbReference type="Proteomes" id="UP001210720">
    <property type="component" value="Unassembled WGS sequence"/>
</dbReference>
<name>A0ABT4XPS5_9RHOB</name>
<evidence type="ECO:0000256" key="1">
    <source>
        <dbReference type="SAM" id="Phobius"/>
    </source>
</evidence>
<sequence>MALDRWIAFVILCVSVVYAYAAFFTMDQLLPPFMQRNPIWPSTFPKVLSIMAIAASLIIVLGLEKAPDSDKEPDIDYRRLGDYELIPALTLLGLMVAYALLLRPAGFLLATSGFLIIGAVVLGERKLHILIPVACVATGFVWYLVEEVLGIFLRPLPFFF</sequence>
<dbReference type="EMBL" id="JAQIOY010000001">
    <property type="protein sequence ID" value="MDA7423930.1"/>
    <property type="molecule type" value="Genomic_DNA"/>
</dbReference>
<feature type="transmembrane region" description="Helical" evidence="1">
    <location>
        <begin position="83"/>
        <end position="101"/>
    </location>
</feature>
<protein>
    <submittedName>
        <fullName evidence="3">Tripartite tricarboxylate transporter TctB family protein</fullName>
    </submittedName>
</protein>
<keyword evidence="1" id="KW-0812">Transmembrane</keyword>
<keyword evidence="1" id="KW-1133">Transmembrane helix</keyword>
<dbReference type="RefSeq" id="WP_271431261.1">
    <property type="nucleotide sequence ID" value="NZ_JAQIOY010000001.1"/>
</dbReference>
<reference evidence="3 4" key="1">
    <citation type="submission" date="2023-01" db="EMBL/GenBank/DDBJ databases">
        <title>Thalassococcus onchidii sp. nov., isolated from a marine invertebrate from the South China Sea.</title>
        <authorList>
            <person name="Xu S."/>
            <person name="Liu Z."/>
            <person name="Xu Y."/>
        </authorList>
    </citation>
    <scope>NUCLEOTIDE SEQUENCE [LARGE SCALE GENOMIC DNA]</scope>
    <source>
        <strain evidence="3 4">KCTC 32084</strain>
    </source>
</reference>
<feature type="transmembrane region" description="Helical" evidence="1">
    <location>
        <begin position="47"/>
        <end position="63"/>
    </location>
</feature>
<evidence type="ECO:0000259" key="2">
    <source>
        <dbReference type="Pfam" id="PF07331"/>
    </source>
</evidence>
<proteinExistence type="predicted"/>
<accession>A0ABT4XPS5</accession>
<evidence type="ECO:0000313" key="3">
    <source>
        <dbReference type="EMBL" id="MDA7423930.1"/>
    </source>
</evidence>
<dbReference type="InterPro" id="IPR009936">
    <property type="entry name" value="DUF1468"/>
</dbReference>